<dbReference type="EMBL" id="QGNW01000023">
    <property type="protein sequence ID" value="RVX13667.1"/>
    <property type="molecule type" value="Genomic_DNA"/>
</dbReference>
<sequence>MGKDKEKLLLLLKEITILELSNPKVPITPDGPYHMKRILMFLEVPPISFSTECYKKMKHIQHDLAPTQAVLTRFNGEPSYTVGQINLEVNIAAICTFTQFLIERPLLEAFMLQKTPPYPAANLSNANLEGALATGNTSFRGSIITGADFTDVPLREDQRNTFVKLLMEGNRIAAMYQLQFSFEMRLVPGLLWSLIPFCCSVTHPFSFIFGWAFTFNVSDTTVAGSNYVCEDASQVRRLVLIPHCAIAPTSLVNG</sequence>
<comment type="caution">
    <text evidence="1">The sequence shown here is derived from an EMBL/GenBank/DDBJ whole genome shotgun (WGS) entry which is preliminary data.</text>
</comment>
<dbReference type="PANTHER" id="PTHR47200">
    <property type="entry name" value="THYLAKOID LUMENAL 15 KDA PROTEIN 1, CHLOROPLASTIC"/>
    <property type="match status" value="1"/>
</dbReference>
<organism evidence="1 2">
    <name type="scientific">Vitis vinifera</name>
    <name type="common">Grape</name>
    <dbReference type="NCBI Taxonomy" id="29760"/>
    <lineage>
        <taxon>Eukaryota</taxon>
        <taxon>Viridiplantae</taxon>
        <taxon>Streptophyta</taxon>
        <taxon>Embryophyta</taxon>
        <taxon>Tracheophyta</taxon>
        <taxon>Spermatophyta</taxon>
        <taxon>Magnoliopsida</taxon>
        <taxon>eudicotyledons</taxon>
        <taxon>Gunneridae</taxon>
        <taxon>Pentapetalae</taxon>
        <taxon>rosids</taxon>
        <taxon>Vitales</taxon>
        <taxon>Vitaceae</taxon>
        <taxon>Viteae</taxon>
        <taxon>Vitis</taxon>
    </lineage>
</organism>
<dbReference type="AlphaFoldDB" id="A0A438JXI2"/>
<gene>
    <name evidence="1" type="primary">VvCHDp000403_0</name>
    <name evidence="1" type="ORF">CK203_010144</name>
</gene>
<dbReference type="Pfam" id="PF00805">
    <property type="entry name" value="Pentapeptide"/>
    <property type="match status" value="1"/>
</dbReference>
<accession>A0A438JXI2</accession>
<proteinExistence type="predicted"/>
<evidence type="ECO:0000313" key="1">
    <source>
        <dbReference type="EMBL" id="RVX13667.1"/>
    </source>
</evidence>
<dbReference type="Proteomes" id="UP000288805">
    <property type="component" value="Unassembled WGS sequence"/>
</dbReference>
<dbReference type="InterPro" id="IPR044213">
    <property type="entry name" value="At2g44920-like"/>
</dbReference>
<dbReference type="Gene3D" id="2.160.20.80">
    <property type="entry name" value="E3 ubiquitin-protein ligase SopA"/>
    <property type="match status" value="1"/>
</dbReference>
<dbReference type="InterPro" id="IPR001646">
    <property type="entry name" value="5peptide_repeat"/>
</dbReference>
<reference evidence="1 2" key="1">
    <citation type="journal article" date="2018" name="PLoS Genet.">
        <title>Population sequencing reveals clonal diversity and ancestral inbreeding in the grapevine cultivar Chardonnay.</title>
        <authorList>
            <person name="Roach M.J."/>
            <person name="Johnson D.L."/>
            <person name="Bohlmann J."/>
            <person name="van Vuuren H.J."/>
            <person name="Jones S.J."/>
            <person name="Pretorius I.S."/>
            <person name="Schmidt S.A."/>
            <person name="Borneman A.R."/>
        </authorList>
    </citation>
    <scope>NUCLEOTIDE SEQUENCE [LARGE SCALE GENOMIC DNA]</scope>
    <source>
        <strain evidence="2">cv. Chardonnay</strain>
        <tissue evidence="1">Leaf</tissue>
    </source>
</reference>
<name>A0A438JXI2_VITVI</name>
<evidence type="ECO:0000313" key="2">
    <source>
        <dbReference type="Proteomes" id="UP000288805"/>
    </source>
</evidence>
<protein>
    <submittedName>
        <fullName evidence="1">Thylakoid lumenal 15 kDa protein 1, chloroplastic</fullName>
    </submittedName>
</protein>
<dbReference type="PANTHER" id="PTHR47200:SF2">
    <property type="entry name" value="THYLAKOID LUMENAL 15 KDA PROTEIN 1, CHLOROPLASTIC"/>
    <property type="match status" value="1"/>
</dbReference>